<keyword evidence="1" id="KW-0472">Membrane</keyword>
<evidence type="ECO:0000313" key="3">
    <source>
        <dbReference type="Proteomes" id="UP001161276"/>
    </source>
</evidence>
<organism evidence="2 3">
    <name type="scientific">Achromobacter marplatensis</name>
    <dbReference type="NCBI Taxonomy" id="470868"/>
    <lineage>
        <taxon>Bacteria</taxon>
        <taxon>Pseudomonadati</taxon>
        <taxon>Pseudomonadota</taxon>
        <taxon>Betaproteobacteria</taxon>
        <taxon>Burkholderiales</taxon>
        <taxon>Alcaligenaceae</taxon>
        <taxon>Achromobacter</taxon>
    </lineage>
</organism>
<keyword evidence="1" id="KW-0812">Transmembrane</keyword>
<dbReference type="Proteomes" id="UP001161276">
    <property type="component" value="Unassembled WGS sequence"/>
</dbReference>
<feature type="transmembrane region" description="Helical" evidence="1">
    <location>
        <begin position="12"/>
        <end position="33"/>
    </location>
</feature>
<feature type="transmembrane region" description="Helical" evidence="1">
    <location>
        <begin position="80"/>
        <end position="99"/>
    </location>
</feature>
<keyword evidence="1" id="KW-1133">Transmembrane helix</keyword>
<dbReference type="RefSeq" id="WP_280025925.1">
    <property type="nucleotide sequence ID" value="NZ_CBDEUO010000021.1"/>
</dbReference>
<dbReference type="AlphaFoldDB" id="A0AA42W6Q5"/>
<protein>
    <submittedName>
        <fullName evidence="2">Uncharacterized protein</fullName>
    </submittedName>
</protein>
<dbReference type="EMBL" id="JAOCKG010000002">
    <property type="protein sequence ID" value="MDH2049635.1"/>
    <property type="molecule type" value="Genomic_DNA"/>
</dbReference>
<accession>A0AA42W6Q5</accession>
<sequence length="286" mass="30988">MAEKSWVRGLVIGVPTLVVLGAVSLSMLGYGAASAIESGLGVPTELTYDTPLDLLHLSSHAISGWIEIVDKIHTTEDFKWLAITATGVGLAITLIFIGSHTPKVRKPVIKAGSNIALMLSKISGWRLVQRGCTWLLKEKISFIPFAAFAIAPWLVIFVIKTVLILFAILPYFGYLGAMKHIQTWIVSAEHCAPIGGRNERIILSNLPKASTDRENKIKVTPCLALWKNGSIVAEGRHIASTERTIILFNPVSGNVVIEPTEGSSLRLSGLSAMTLKELIETPNTDN</sequence>
<evidence type="ECO:0000313" key="2">
    <source>
        <dbReference type="EMBL" id="MDH2049635.1"/>
    </source>
</evidence>
<comment type="caution">
    <text evidence="2">The sequence shown here is derived from an EMBL/GenBank/DDBJ whole genome shotgun (WGS) entry which is preliminary data.</text>
</comment>
<proteinExistence type="predicted"/>
<evidence type="ECO:0000256" key="1">
    <source>
        <dbReference type="SAM" id="Phobius"/>
    </source>
</evidence>
<name>A0AA42W6Q5_9BURK</name>
<gene>
    <name evidence="2" type="ORF">N5K24_04490</name>
</gene>
<reference evidence="2" key="1">
    <citation type="submission" date="2022-09" db="EMBL/GenBank/DDBJ databases">
        <title>Intensive care unit water sources are persistently colonized with multi-drug resistant bacteria and are the site of extensive horizontal gene transfer of antibiotic resistance genes.</title>
        <authorList>
            <person name="Diorio-Toth L."/>
        </authorList>
    </citation>
    <scope>NUCLEOTIDE SEQUENCE</scope>
    <source>
        <strain evidence="2">GD03676</strain>
    </source>
</reference>
<feature type="transmembrane region" description="Helical" evidence="1">
    <location>
        <begin position="140"/>
        <end position="172"/>
    </location>
</feature>